<dbReference type="Proteomes" id="UP000537130">
    <property type="component" value="Unassembled WGS sequence"/>
</dbReference>
<dbReference type="PROSITE" id="PS50123">
    <property type="entry name" value="CHER"/>
    <property type="match status" value="1"/>
</dbReference>
<dbReference type="GO" id="GO:0008757">
    <property type="term" value="F:S-adenosylmethionine-dependent methyltransferase activity"/>
    <property type="evidence" value="ECO:0007669"/>
    <property type="project" value="InterPro"/>
</dbReference>
<dbReference type="Pfam" id="PF01739">
    <property type="entry name" value="CheR"/>
    <property type="match status" value="1"/>
</dbReference>
<dbReference type="PANTHER" id="PTHR24422">
    <property type="entry name" value="CHEMOTAXIS PROTEIN METHYLTRANSFERASE"/>
    <property type="match status" value="1"/>
</dbReference>
<evidence type="ECO:0000259" key="1">
    <source>
        <dbReference type="PROSITE" id="PS50123"/>
    </source>
</evidence>
<organism evidence="2 3">
    <name type="scientific">Litorivivens lipolytica</name>
    <dbReference type="NCBI Taxonomy" id="1524264"/>
    <lineage>
        <taxon>Bacteria</taxon>
        <taxon>Pseudomonadati</taxon>
        <taxon>Pseudomonadota</taxon>
        <taxon>Gammaproteobacteria</taxon>
        <taxon>Litorivivens</taxon>
    </lineage>
</organism>
<dbReference type="PRINTS" id="PR00996">
    <property type="entry name" value="CHERMTFRASE"/>
</dbReference>
<evidence type="ECO:0000313" key="2">
    <source>
        <dbReference type="EMBL" id="MBB3048404.1"/>
    </source>
</evidence>
<accession>A0A7W4W7L6</accession>
<evidence type="ECO:0000313" key="3">
    <source>
        <dbReference type="Proteomes" id="UP000537130"/>
    </source>
</evidence>
<dbReference type="RefSeq" id="WP_183411188.1">
    <property type="nucleotide sequence ID" value="NZ_JACHWY010000003.1"/>
</dbReference>
<dbReference type="SUPFAM" id="SSF53335">
    <property type="entry name" value="S-adenosyl-L-methionine-dependent methyltransferases"/>
    <property type="match status" value="1"/>
</dbReference>
<dbReference type="InterPro" id="IPR000780">
    <property type="entry name" value="CheR_MeTrfase"/>
</dbReference>
<dbReference type="InterPro" id="IPR029063">
    <property type="entry name" value="SAM-dependent_MTases_sf"/>
</dbReference>
<keyword evidence="2" id="KW-0489">Methyltransferase</keyword>
<dbReference type="SMART" id="SM00138">
    <property type="entry name" value="MeTrc"/>
    <property type="match status" value="1"/>
</dbReference>
<dbReference type="CDD" id="cd02440">
    <property type="entry name" value="AdoMet_MTases"/>
    <property type="match status" value="1"/>
</dbReference>
<name>A0A7W4W7L6_9GAMM</name>
<feature type="domain" description="CheR-type methyltransferase" evidence="1">
    <location>
        <begin position="4"/>
        <end position="260"/>
    </location>
</feature>
<sequence>MWSQKNIMAEVKQEQLGRWQAVLEAQTGINLNQHQHILRKGLKPWLQDMSEAEAEKALASLETRPWHGMGEWLIDHLAVKETRFYRTPSAYRILARYLQKRLDVAQKEERRLALDMWSAGCSTGEEAYTMAMIASNLIEGSGQQAYFGVMGSDVSSAAIKVARQGSYHVRRIQELPETLRQRYMQSEQGLNYKVTPELASRVCFIQSNLLDPNSTPRSAMDVIFCQNVLVYFRAWRQRQVLDSLVNRLKPGGILLIGPSEGSGWKHPALIRRGGDNVQLFERRRDGNE</sequence>
<dbReference type="InterPro" id="IPR022642">
    <property type="entry name" value="CheR_C"/>
</dbReference>
<proteinExistence type="predicted"/>
<reference evidence="2 3" key="1">
    <citation type="submission" date="2020-08" db="EMBL/GenBank/DDBJ databases">
        <title>Genomic Encyclopedia of Type Strains, Phase III (KMG-III): the genomes of soil and plant-associated and newly described type strains.</title>
        <authorList>
            <person name="Whitman W."/>
        </authorList>
    </citation>
    <scope>NUCLEOTIDE SEQUENCE [LARGE SCALE GENOMIC DNA]</scope>
    <source>
        <strain evidence="2 3">CECT 8654</strain>
    </source>
</reference>
<dbReference type="AlphaFoldDB" id="A0A7W4W7L6"/>
<comment type="caution">
    <text evidence="2">The sequence shown here is derived from an EMBL/GenBank/DDBJ whole genome shotgun (WGS) entry which is preliminary data.</text>
</comment>
<dbReference type="PANTHER" id="PTHR24422:SF10">
    <property type="entry name" value="CHEMOTAXIS PROTEIN METHYLTRANSFERASE 2"/>
    <property type="match status" value="1"/>
</dbReference>
<gene>
    <name evidence="2" type="ORF">FHR99_002678</name>
</gene>
<dbReference type="Gene3D" id="3.40.50.150">
    <property type="entry name" value="Vaccinia Virus protein VP39"/>
    <property type="match status" value="1"/>
</dbReference>
<keyword evidence="3" id="KW-1185">Reference proteome</keyword>
<dbReference type="GO" id="GO:0032259">
    <property type="term" value="P:methylation"/>
    <property type="evidence" value="ECO:0007669"/>
    <property type="project" value="UniProtKB-KW"/>
</dbReference>
<keyword evidence="2" id="KW-0808">Transferase</keyword>
<protein>
    <submittedName>
        <fullName evidence="2">Chemotaxis methyl-accepting protein methylase</fullName>
    </submittedName>
</protein>
<dbReference type="EMBL" id="JACHWY010000003">
    <property type="protein sequence ID" value="MBB3048404.1"/>
    <property type="molecule type" value="Genomic_DNA"/>
</dbReference>
<dbReference type="InterPro" id="IPR050903">
    <property type="entry name" value="Bact_Chemotaxis_MeTrfase"/>
</dbReference>